<name>A0A0B5QCV2_CLOBE</name>
<evidence type="ECO:0000313" key="2">
    <source>
        <dbReference type="Proteomes" id="UP000031866"/>
    </source>
</evidence>
<dbReference type="OrthoDB" id="594021at2"/>
<dbReference type="EMBL" id="CP010086">
    <property type="protein sequence ID" value="AJG98755.1"/>
    <property type="molecule type" value="Genomic_DNA"/>
</dbReference>
<proteinExistence type="predicted"/>
<organism evidence="1 2">
    <name type="scientific">Clostridium beijerinckii</name>
    <name type="common">Clostridium MP</name>
    <dbReference type="NCBI Taxonomy" id="1520"/>
    <lineage>
        <taxon>Bacteria</taxon>
        <taxon>Bacillati</taxon>
        <taxon>Bacillota</taxon>
        <taxon>Clostridia</taxon>
        <taxon>Eubacteriales</taxon>
        <taxon>Clostridiaceae</taxon>
        <taxon>Clostridium</taxon>
    </lineage>
</organism>
<accession>A0A0B5QCV2</accession>
<evidence type="ECO:0000313" key="1">
    <source>
        <dbReference type="EMBL" id="AJG98755.1"/>
    </source>
</evidence>
<evidence type="ECO:0008006" key="3">
    <source>
        <dbReference type="Google" id="ProtNLM"/>
    </source>
</evidence>
<dbReference type="Proteomes" id="UP000031866">
    <property type="component" value="Chromosome"/>
</dbReference>
<reference evidence="2" key="1">
    <citation type="submission" date="2014-12" db="EMBL/GenBank/DDBJ databases">
        <title>Genome sequence of Clostridium beijerinckii strain 59B.</title>
        <authorList>
            <person name="Little G.T."/>
            <person name="Minton N.P."/>
        </authorList>
    </citation>
    <scope>NUCLEOTIDE SEQUENCE [LARGE SCALE GENOMIC DNA]</scope>
    <source>
        <strain evidence="2">59B</strain>
    </source>
</reference>
<sequence length="324" mass="37328">MFEAHERNNKLGGEFMEKIITKYGILNDAIIAEYYSTGEPEAYKVEEYSELKVLDYNLVPLHGFVDERRKEFPPVKVFKNGNIKSISLNDLTVINTSIGVFEVEKITFYEDGEINRLFPLDGRLSGYWTEDDEYKLAKAYKFSFDFSSFEAKIMSLHFYETQELKSITLWPKERIKINLGEYNFAGRIGVSLYKSGKIKSCEPLIATNIKTPIGKIEAYDVNAMGIHGDSNSLEFYEDGSIKSLITSTNTITIKTSEGDTIFHSPKKIRLYSNSEVLDTITLKVEFIDDKVIIDKQYEYEIKENKFEIKAFGERHFTLNGDRNK</sequence>
<protein>
    <recommendedName>
        <fullName evidence="3">MORN repeat variant</fullName>
    </recommendedName>
</protein>
<dbReference type="STRING" id="1520.LF65_02167"/>
<dbReference type="RefSeq" id="WP_052482777.1">
    <property type="nucleotide sequence ID" value="NZ_CP010086.2"/>
</dbReference>
<dbReference type="AlphaFoldDB" id="A0A0B5QCV2"/>
<gene>
    <name evidence="1" type="ORF">LF65_02167</name>
</gene>
<dbReference type="KEGG" id="cbei:LF65_02167"/>